<dbReference type="GO" id="GO:0047470">
    <property type="term" value="F:(1,4)-alpha-D-glucan 1-alpha-D-glucosylmutase activity"/>
    <property type="evidence" value="ECO:0007669"/>
    <property type="project" value="TreeGrafter"/>
</dbReference>
<dbReference type="Proteomes" id="UP000092596">
    <property type="component" value="Chromosome"/>
</dbReference>
<dbReference type="CDD" id="cd11336">
    <property type="entry name" value="AmyAc_MTSase"/>
    <property type="match status" value="1"/>
</dbReference>
<dbReference type="PATRIC" id="fig|1630135.4.peg.934"/>
<name>A0A1B0ZHM7_9MICO</name>
<dbReference type="NCBIfam" id="TIGR02401">
    <property type="entry name" value="trehalose_TreY"/>
    <property type="match status" value="1"/>
</dbReference>
<dbReference type="AlphaFoldDB" id="A0A1B0ZHM7"/>
<evidence type="ECO:0000313" key="3">
    <source>
        <dbReference type="Proteomes" id="UP000092596"/>
    </source>
</evidence>
<dbReference type="PANTHER" id="PTHR10357:SF216">
    <property type="entry name" value="MALTOOLIGOSYL TREHALOSE SYNTHASE-RELATED"/>
    <property type="match status" value="1"/>
</dbReference>
<organism evidence="2 3">
    <name type="scientific">Dermabacter vaginalis</name>
    <dbReference type="NCBI Taxonomy" id="1630135"/>
    <lineage>
        <taxon>Bacteria</taxon>
        <taxon>Bacillati</taxon>
        <taxon>Actinomycetota</taxon>
        <taxon>Actinomycetes</taxon>
        <taxon>Micrococcales</taxon>
        <taxon>Dermabacteraceae</taxon>
        <taxon>Dermabacter</taxon>
    </lineage>
</organism>
<dbReference type="EMBL" id="CP012117">
    <property type="protein sequence ID" value="ANP27484.1"/>
    <property type="molecule type" value="Genomic_DNA"/>
</dbReference>
<dbReference type="InterPro" id="IPR017853">
    <property type="entry name" value="GH"/>
</dbReference>
<accession>A0A1B0ZHM7</accession>
<gene>
    <name evidence="2" type="ORF">DAD186_09340</name>
</gene>
<evidence type="ECO:0000259" key="1">
    <source>
        <dbReference type="SMART" id="SM00642"/>
    </source>
</evidence>
<dbReference type="InterPro" id="IPR006047">
    <property type="entry name" value="GH13_cat_dom"/>
</dbReference>
<evidence type="ECO:0000313" key="2">
    <source>
        <dbReference type="EMBL" id="ANP27484.1"/>
    </source>
</evidence>
<feature type="domain" description="Glycosyl hydrolase family 13 catalytic" evidence="1">
    <location>
        <begin position="12"/>
        <end position="707"/>
    </location>
</feature>
<dbReference type="PANTHER" id="PTHR10357">
    <property type="entry name" value="ALPHA-AMYLASE FAMILY MEMBER"/>
    <property type="match status" value="1"/>
</dbReference>
<dbReference type="InterPro" id="IPR013797">
    <property type="entry name" value="Maltooligo_trehalose_synth_4"/>
</dbReference>
<dbReference type="STRING" id="1630135.DAD186_09340"/>
<dbReference type="Gene3D" id="3.20.20.80">
    <property type="entry name" value="Glycosidases"/>
    <property type="match status" value="1"/>
</dbReference>
<dbReference type="SMART" id="SM00642">
    <property type="entry name" value="Aamy"/>
    <property type="match status" value="1"/>
</dbReference>
<proteinExistence type="predicted"/>
<reference evidence="2 3" key="1">
    <citation type="submission" date="2015-06" db="EMBL/GenBank/DDBJ databases">
        <title>Investigation of pathophysiology for high-risk pregnancy and development of treatment modality based on it.</title>
        <authorList>
            <person name="Kim B.-C."/>
            <person name="Lim S."/>
        </authorList>
    </citation>
    <scope>NUCLEOTIDE SEQUENCE [LARGE SCALE GENOMIC DNA]</scope>
    <source>
        <strain evidence="2 3">AD1-86</strain>
    </source>
</reference>
<dbReference type="GO" id="GO:0030980">
    <property type="term" value="P:alpha-glucan catabolic process"/>
    <property type="evidence" value="ECO:0007669"/>
    <property type="project" value="TreeGrafter"/>
</dbReference>
<protein>
    <submittedName>
        <fullName evidence="2">Malto-oligosyltrehalose synthase</fullName>
    </submittedName>
</protein>
<dbReference type="Gene3D" id="1.10.150.200">
    <property type="entry name" value="Maltooligosyl trehalose synthase, domain 3"/>
    <property type="match status" value="1"/>
</dbReference>
<dbReference type="SUPFAM" id="SSF51445">
    <property type="entry name" value="(Trans)glycosidases"/>
    <property type="match status" value="1"/>
</dbReference>
<sequence>MLDAPTSTYRLQITPEFTFQDAEKLVPYLDQLGVTHAFISPILQASPGSMHGYDVVDHSRVSLENGGEEGLRRLADALHERGMGLIVDVVPNHMTIPTPIWHNSALWSVLREGQESVYASWFDIDWTGEHGIVLPVLGSPVAKAILDEEFERSRAEVPQPDGSVRTESVLRYYDHVFPLAKGTEDLPLVELLEAQHYRLAYWRIGTDELNYRRFFDVETLAAIRVEDPSVFEKTHATLIRLQSEGIIDGYRIDHPDGLADPRGYLRRLESATGGAWTVIEKILEGEESLPADFPVAGTTGYDALWRVQGLFHDPVGATELTRLWQVFTSDTRSFDQIVRESAKEIIDGSLWAEISRLVRLARRICDADIMLRDTTTRRLEQAIIELLMAMDRYRAYIVPGEKAPATEREVLAEAAERAALEIGNDADDLAALETITALAAGQGQFMPDGTLDPLRAEFVTRFAQTCGPVHAKSLEDTAFYRYHRFLAVNEVGADPRRIGVDPEALHAFCLHMLDTFPASMTTLSTHDTKRSEDVRARLSALTEYPSEWAKYVARLHSASTHHRGPLVDPHIELFVWQTLAAMTDLPGSRLAPLTNERLTGYLEKAMREAKVHTAWVDGNEEYEREVLDFARWALGSTQVRAILDEWTSLTFDSQRTAILGQKLIQLTMPGVPDVYQGNETLDLSLVDPDNRRPANHDAHASRLDALLAGEALDGIADEKLLLVHRVLKARRDRREAFIGPDATYLPLPTSSAHAVAFARARAGGPAEVVTIATRLPHVLDTRAQGWRDARIVIDEGRYTNVLTGERIEGGTLELDALLADWPIALLVREDADGLEEGGR</sequence>
<dbReference type="InterPro" id="IPR012767">
    <property type="entry name" value="Trehalose_TreY"/>
</dbReference>
<dbReference type="Gene3D" id="3.30.1590.10">
    <property type="entry name" value="Maltooligosyl trehalose synthase, domain 2"/>
    <property type="match status" value="1"/>
</dbReference>
<dbReference type="Gene3D" id="1.10.10.470">
    <property type="entry name" value="Maltooligosyl trehalose synthase, domain 4"/>
    <property type="match status" value="1"/>
</dbReference>
<dbReference type="GO" id="GO:0005992">
    <property type="term" value="P:trehalose biosynthetic process"/>
    <property type="evidence" value="ECO:0007669"/>
    <property type="project" value="TreeGrafter"/>
</dbReference>
<dbReference type="KEGG" id="dva:DAD186_09340"/>
<dbReference type="RefSeq" id="WP_065247685.1">
    <property type="nucleotide sequence ID" value="NZ_CP012117.1"/>
</dbReference>
<dbReference type="Pfam" id="PF00128">
    <property type="entry name" value="Alpha-amylase"/>
    <property type="match status" value="1"/>
</dbReference>